<evidence type="ECO:0000313" key="2">
    <source>
        <dbReference type="EMBL" id="PRQ56087.1"/>
    </source>
</evidence>
<feature type="compositionally biased region" description="Basic and acidic residues" evidence="1">
    <location>
        <begin position="11"/>
        <end position="26"/>
    </location>
</feature>
<dbReference type="AlphaFoldDB" id="A0A2P6SBN4"/>
<feature type="region of interest" description="Disordered" evidence="1">
    <location>
        <begin position="1"/>
        <end position="53"/>
    </location>
</feature>
<dbReference type="Proteomes" id="UP000238479">
    <property type="component" value="Chromosome 1"/>
</dbReference>
<dbReference type="EMBL" id="PDCK01000039">
    <property type="protein sequence ID" value="PRQ56087.1"/>
    <property type="molecule type" value="Genomic_DNA"/>
</dbReference>
<feature type="compositionally biased region" description="Basic and acidic residues" evidence="1">
    <location>
        <begin position="33"/>
        <end position="53"/>
    </location>
</feature>
<reference evidence="2 3" key="1">
    <citation type="journal article" date="2018" name="Nat. Genet.">
        <title>The Rosa genome provides new insights in the design of modern roses.</title>
        <authorList>
            <person name="Bendahmane M."/>
        </authorList>
    </citation>
    <scope>NUCLEOTIDE SEQUENCE [LARGE SCALE GENOMIC DNA]</scope>
    <source>
        <strain evidence="3">cv. Old Blush</strain>
    </source>
</reference>
<accession>A0A2P6SBN4</accession>
<proteinExistence type="predicted"/>
<name>A0A2P6SBN4_ROSCH</name>
<keyword evidence="3" id="KW-1185">Reference proteome</keyword>
<sequence>MLTRIHNSRNQTKENKRKYEIHRERWMTSLETKNSKILESKQPSRDDPRVDGG</sequence>
<evidence type="ECO:0000313" key="3">
    <source>
        <dbReference type="Proteomes" id="UP000238479"/>
    </source>
</evidence>
<organism evidence="2 3">
    <name type="scientific">Rosa chinensis</name>
    <name type="common">China rose</name>
    <dbReference type="NCBI Taxonomy" id="74649"/>
    <lineage>
        <taxon>Eukaryota</taxon>
        <taxon>Viridiplantae</taxon>
        <taxon>Streptophyta</taxon>
        <taxon>Embryophyta</taxon>
        <taxon>Tracheophyta</taxon>
        <taxon>Spermatophyta</taxon>
        <taxon>Magnoliopsida</taxon>
        <taxon>eudicotyledons</taxon>
        <taxon>Gunneridae</taxon>
        <taxon>Pentapetalae</taxon>
        <taxon>rosids</taxon>
        <taxon>fabids</taxon>
        <taxon>Rosales</taxon>
        <taxon>Rosaceae</taxon>
        <taxon>Rosoideae</taxon>
        <taxon>Rosoideae incertae sedis</taxon>
        <taxon>Rosa</taxon>
    </lineage>
</organism>
<gene>
    <name evidence="2" type="ORF">RchiOBHm_Chr1g0331911</name>
</gene>
<comment type="caution">
    <text evidence="2">The sequence shown here is derived from an EMBL/GenBank/DDBJ whole genome shotgun (WGS) entry which is preliminary data.</text>
</comment>
<protein>
    <submittedName>
        <fullName evidence="2">Uncharacterized protein</fullName>
    </submittedName>
</protein>
<evidence type="ECO:0000256" key="1">
    <source>
        <dbReference type="SAM" id="MobiDB-lite"/>
    </source>
</evidence>
<dbReference type="Gramene" id="PRQ56087">
    <property type="protein sequence ID" value="PRQ56087"/>
    <property type="gene ID" value="RchiOBHm_Chr1g0331911"/>
</dbReference>